<dbReference type="AlphaFoldDB" id="A0A7S1UNC6"/>
<reference evidence="2" key="1">
    <citation type="submission" date="2021-01" db="EMBL/GenBank/DDBJ databases">
        <authorList>
            <person name="Corre E."/>
            <person name="Pelletier E."/>
            <person name="Niang G."/>
            <person name="Scheremetjew M."/>
            <person name="Finn R."/>
            <person name="Kale V."/>
            <person name="Holt S."/>
            <person name="Cochrane G."/>
            <person name="Meng A."/>
            <person name="Brown T."/>
            <person name="Cohen L."/>
        </authorList>
    </citation>
    <scope>NUCLEOTIDE SEQUENCE</scope>
    <source>
        <strain evidence="2">CCMP 410</strain>
    </source>
</reference>
<feature type="region of interest" description="Disordered" evidence="1">
    <location>
        <begin position="83"/>
        <end position="110"/>
    </location>
</feature>
<evidence type="ECO:0000313" key="2">
    <source>
        <dbReference type="EMBL" id="CAD9272109.1"/>
    </source>
</evidence>
<sequence length="110" mass="11889">MPRISRNVQVQNLEVEFDGIRDVQADLEVRIGRLEAKVDALSKVQADLEADIDEIVGMTESLAEVGRKCMKLLSGDWISTPGVKANKPMVGSGNAGPPTKKSKVSAPEEK</sequence>
<dbReference type="EMBL" id="HBGK01001887">
    <property type="protein sequence ID" value="CAD9272109.1"/>
    <property type="molecule type" value="Transcribed_RNA"/>
</dbReference>
<organism evidence="2">
    <name type="scientific">Grammatophora oceanica</name>
    <dbReference type="NCBI Taxonomy" id="210454"/>
    <lineage>
        <taxon>Eukaryota</taxon>
        <taxon>Sar</taxon>
        <taxon>Stramenopiles</taxon>
        <taxon>Ochrophyta</taxon>
        <taxon>Bacillariophyta</taxon>
        <taxon>Fragilariophyceae</taxon>
        <taxon>Fragilariophycidae</taxon>
        <taxon>Rhabdonematales</taxon>
        <taxon>Grammatophoraceae</taxon>
        <taxon>Grammatophora</taxon>
    </lineage>
</organism>
<name>A0A7S1UNC6_9STRA</name>
<proteinExistence type="predicted"/>
<protein>
    <submittedName>
        <fullName evidence="2">Uncharacterized protein</fullName>
    </submittedName>
</protein>
<gene>
    <name evidence="2" type="ORF">GOCE00092_LOCUS1014</name>
</gene>
<accession>A0A7S1UNC6</accession>
<evidence type="ECO:0000256" key="1">
    <source>
        <dbReference type="SAM" id="MobiDB-lite"/>
    </source>
</evidence>